<keyword evidence="1 3" id="KW-0210">Decarboxylase</keyword>
<reference evidence="7" key="1">
    <citation type="journal article" date="2021" name="PeerJ">
        <title>Extensive microbial diversity within the chicken gut microbiome revealed by metagenomics and culture.</title>
        <authorList>
            <person name="Gilroy R."/>
            <person name="Ravi A."/>
            <person name="Getino M."/>
            <person name="Pursley I."/>
            <person name="Horton D.L."/>
            <person name="Alikhan N.F."/>
            <person name="Baker D."/>
            <person name="Gharbi K."/>
            <person name="Hall N."/>
            <person name="Watson M."/>
            <person name="Adriaenssens E.M."/>
            <person name="Foster-Nyarko E."/>
            <person name="Jarju S."/>
            <person name="Secka A."/>
            <person name="Antonio M."/>
            <person name="Oren A."/>
            <person name="Chaudhuri R.R."/>
            <person name="La Ragione R."/>
            <person name="Hildebrand F."/>
            <person name="Pallen M.J."/>
        </authorList>
    </citation>
    <scope>NUCLEOTIDE SEQUENCE</scope>
    <source>
        <strain evidence="7">ChiHecec2B26-446</strain>
    </source>
</reference>
<dbReference type="GO" id="GO:0004632">
    <property type="term" value="F:phosphopantothenate--cysteine ligase activity"/>
    <property type="evidence" value="ECO:0007669"/>
    <property type="project" value="UniProtKB-UniRule"/>
</dbReference>
<comment type="similarity">
    <text evidence="3 4">In the C-terminal section; belongs to the PPC synthetase family.</text>
</comment>
<dbReference type="GO" id="GO:0010181">
    <property type="term" value="F:FMN binding"/>
    <property type="evidence" value="ECO:0007669"/>
    <property type="project" value="UniProtKB-UniRule"/>
</dbReference>
<feature type="domain" description="DNA/pantothenate metabolism flavoprotein C-terminal" evidence="6">
    <location>
        <begin position="191"/>
        <end position="409"/>
    </location>
</feature>
<dbReference type="Pfam" id="PF04127">
    <property type="entry name" value="DFP"/>
    <property type="match status" value="1"/>
</dbReference>
<feature type="region of interest" description="Phosphopantothenate--cysteine ligase" evidence="3">
    <location>
        <begin position="195"/>
        <end position="411"/>
    </location>
</feature>
<evidence type="ECO:0000313" key="8">
    <source>
        <dbReference type="Proteomes" id="UP000886752"/>
    </source>
</evidence>
<organism evidence="7 8">
    <name type="scientific">Candidatus Desulfovibrio intestinipullorum</name>
    <dbReference type="NCBI Taxonomy" id="2838536"/>
    <lineage>
        <taxon>Bacteria</taxon>
        <taxon>Pseudomonadati</taxon>
        <taxon>Thermodesulfobacteriota</taxon>
        <taxon>Desulfovibrionia</taxon>
        <taxon>Desulfovibrionales</taxon>
        <taxon>Desulfovibrionaceae</taxon>
        <taxon>Desulfovibrio</taxon>
    </lineage>
</organism>
<evidence type="ECO:0000259" key="6">
    <source>
        <dbReference type="Pfam" id="PF04127"/>
    </source>
</evidence>
<dbReference type="GO" id="GO:0046872">
    <property type="term" value="F:metal ion binding"/>
    <property type="evidence" value="ECO:0007669"/>
    <property type="project" value="UniProtKB-KW"/>
</dbReference>
<evidence type="ECO:0000313" key="7">
    <source>
        <dbReference type="EMBL" id="HIW01155.1"/>
    </source>
</evidence>
<dbReference type="EC" id="4.1.1.36" evidence="3"/>
<dbReference type="SUPFAM" id="SSF52507">
    <property type="entry name" value="Homo-oligomeric flavin-containing Cys decarboxylases, HFCD"/>
    <property type="match status" value="1"/>
</dbReference>
<dbReference type="InterPro" id="IPR007085">
    <property type="entry name" value="DNA/pantothenate-metab_flavo_C"/>
</dbReference>
<dbReference type="GO" id="GO:0004633">
    <property type="term" value="F:phosphopantothenoylcysteine decarboxylase activity"/>
    <property type="evidence" value="ECO:0007669"/>
    <property type="project" value="UniProtKB-UniRule"/>
</dbReference>
<dbReference type="PANTHER" id="PTHR14359">
    <property type="entry name" value="HOMO-OLIGOMERIC FLAVIN CONTAINING CYS DECARBOXYLASE FAMILY"/>
    <property type="match status" value="1"/>
</dbReference>
<protein>
    <recommendedName>
        <fullName evidence="3">Coenzyme A biosynthesis bifunctional protein CoaBC</fullName>
    </recommendedName>
    <alternativeName>
        <fullName evidence="3">DNA/pantothenate metabolism flavoprotein</fullName>
    </alternativeName>
    <alternativeName>
        <fullName evidence="3">Phosphopantothenoylcysteine synthetase/decarboxylase</fullName>
        <shortName evidence="3">PPCS-PPCDC</shortName>
    </alternativeName>
    <domain>
        <recommendedName>
            <fullName evidence="3">Phosphopantothenoylcysteine decarboxylase</fullName>
            <shortName evidence="3">PPC decarboxylase</shortName>
            <shortName evidence="3">PPC-DC</shortName>
            <ecNumber evidence="3">4.1.1.36</ecNumber>
        </recommendedName>
        <alternativeName>
            <fullName evidence="3">CoaC</fullName>
        </alternativeName>
    </domain>
    <domain>
        <recommendedName>
            <fullName evidence="3">Phosphopantothenate--cysteine ligase</fullName>
            <ecNumber evidence="3">6.3.2.5</ecNumber>
        </recommendedName>
        <alternativeName>
            <fullName evidence="3">CoaB</fullName>
        </alternativeName>
        <alternativeName>
            <fullName evidence="3">Phosphopantothenoylcysteine synthetase</fullName>
            <shortName evidence="3">PPC synthetase</shortName>
            <shortName evidence="3">PPC-S</shortName>
        </alternativeName>
    </domain>
</protein>
<dbReference type="GO" id="GO:0015937">
    <property type="term" value="P:coenzyme A biosynthetic process"/>
    <property type="evidence" value="ECO:0007669"/>
    <property type="project" value="UniProtKB-UniRule"/>
</dbReference>
<evidence type="ECO:0000256" key="1">
    <source>
        <dbReference type="ARBA" id="ARBA00022793"/>
    </source>
</evidence>
<dbReference type="GO" id="GO:0015941">
    <property type="term" value="P:pantothenate catabolic process"/>
    <property type="evidence" value="ECO:0007669"/>
    <property type="project" value="InterPro"/>
</dbReference>
<dbReference type="EC" id="6.3.2.5" evidence="3"/>
<comment type="catalytic activity">
    <reaction evidence="3 4">
        <text>(R)-4'-phosphopantothenate + L-cysteine + CTP = N-[(R)-4-phosphopantothenoyl]-L-cysteine + CMP + diphosphate + H(+)</text>
        <dbReference type="Rhea" id="RHEA:19397"/>
        <dbReference type="ChEBI" id="CHEBI:10986"/>
        <dbReference type="ChEBI" id="CHEBI:15378"/>
        <dbReference type="ChEBI" id="CHEBI:33019"/>
        <dbReference type="ChEBI" id="CHEBI:35235"/>
        <dbReference type="ChEBI" id="CHEBI:37563"/>
        <dbReference type="ChEBI" id="CHEBI:59458"/>
        <dbReference type="ChEBI" id="CHEBI:60377"/>
        <dbReference type="EC" id="6.3.2.5"/>
    </reaction>
</comment>
<keyword evidence="3" id="KW-0511">Multifunctional enzyme</keyword>
<gene>
    <name evidence="3 7" type="primary">coaBC</name>
    <name evidence="7" type="ORF">H9894_08210</name>
</gene>
<comment type="catalytic activity">
    <reaction evidence="3 4">
        <text>N-[(R)-4-phosphopantothenoyl]-L-cysteine + H(+) = (R)-4'-phosphopantetheine + CO2</text>
        <dbReference type="Rhea" id="RHEA:16793"/>
        <dbReference type="ChEBI" id="CHEBI:15378"/>
        <dbReference type="ChEBI" id="CHEBI:16526"/>
        <dbReference type="ChEBI" id="CHEBI:59458"/>
        <dbReference type="ChEBI" id="CHEBI:61723"/>
        <dbReference type="EC" id="4.1.1.36"/>
    </reaction>
</comment>
<comment type="function">
    <text evidence="4">Catalyzes two steps in the biosynthesis of coenzyme A. In the first step cysteine is conjugated to 4'-phosphopantothenate to form 4-phosphopantothenoylcysteine, in the latter compound is decarboxylated to form 4'-phosphopantotheine.</text>
</comment>
<accession>A0A9D1PYB4</accession>
<comment type="cofactor">
    <cofactor evidence="3">
        <name>Mg(2+)</name>
        <dbReference type="ChEBI" id="CHEBI:18420"/>
    </cofactor>
</comment>
<feature type="binding site" evidence="3">
    <location>
        <position position="297"/>
    </location>
    <ligand>
        <name>CTP</name>
        <dbReference type="ChEBI" id="CHEBI:37563"/>
    </ligand>
</feature>
<keyword evidence="2 3" id="KW-0456">Lyase</keyword>
<comment type="pathway">
    <text evidence="3 4">Cofactor biosynthesis; coenzyme A biosynthesis; CoA from (R)-pantothenate: step 3/5.</text>
</comment>
<evidence type="ECO:0000259" key="5">
    <source>
        <dbReference type="Pfam" id="PF02441"/>
    </source>
</evidence>
<dbReference type="PANTHER" id="PTHR14359:SF6">
    <property type="entry name" value="PHOSPHOPANTOTHENOYLCYSTEINE DECARBOXYLASE"/>
    <property type="match status" value="1"/>
</dbReference>
<dbReference type="Gene3D" id="3.40.50.1950">
    <property type="entry name" value="Flavin prenyltransferase-like"/>
    <property type="match status" value="1"/>
</dbReference>
<keyword evidence="3 4" id="KW-0288">FMN</keyword>
<feature type="binding site" evidence="3">
    <location>
        <position position="352"/>
    </location>
    <ligand>
        <name>CTP</name>
        <dbReference type="ChEBI" id="CHEBI:37563"/>
    </ligand>
</feature>
<dbReference type="InterPro" id="IPR003382">
    <property type="entry name" value="Flavoprotein"/>
</dbReference>
<comment type="caution">
    <text evidence="7">The sequence shown here is derived from an EMBL/GenBank/DDBJ whole genome shotgun (WGS) entry which is preliminary data.</text>
</comment>
<name>A0A9D1PYB4_9BACT</name>
<dbReference type="Gene3D" id="3.40.50.10300">
    <property type="entry name" value="CoaB-like"/>
    <property type="match status" value="1"/>
</dbReference>
<dbReference type="Proteomes" id="UP000886752">
    <property type="component" value="Unassembled WGS sequence"/>
</dbReference>
<comment type="caution">
    <text evidence="3">Lacks conserved residue(s) required for the propagation of feature annotation.</text>
</comment>
<evidence type="ECO:0000256" key="2">
    <source>
        <dbReference type="ARBA" id="ARBA00023239"/>
    </source>
</evidence>
<keyword evidence="3" id="KW-0460">Magnesium</keyword>
<keyword evidence="3" id="KW-0479">Metal-binding</keyword>
<comment type="similarity">
    <text evidence="3 4">In the N-terminal section; belongs to the HFCD (homo-oligomeric flavin containing Cys decarboxylase) superfamily.</text>
</comment>
<comment type="cofactor">
    <cofactor evidence="3">
        <name>FMN</name>
        <dbReference type="ChEBI" id="CHEBI:58210"/>
    </cofactor>
    <text evidence="3">Binds 1 FMN per subunit.</text>
</comment>
<comment type="pathway">
    <text evidence="3 4">Cofactor biosynthesis; coenzyme A biosynthesis; CoA from (R)-pantothenate: step 2/5.</text>
</comment>
<keyword evidence="3 4" id="KW-0436">Ligase</keyword>
<dbReference type="EMBL" id="DXHV01000073">
    <property type="protein sequence ID" value="HIW01155.1"/>
    <property type="molecule type" value="Genomic_DNA"/>
</dbReference>
<evidence type="ECO:0000256" key="3">
    <source>
        <dbReference type="HAMAP-Rule" id="MF_02225"/>
    </source>
</evidence>
<dbReference type="InterPro" id="IPR035929">
    <property type="entry name" value="CoaB-like_sf"/>
</dbReference>
<dbReference type="InterPro" id="IPR005252">
    <property type="entry name" value="CoaBC"/>
</dbReference>
<dbReference type="HAMAP" id="MF_02225">
    <property type="entry name" value="CoaBC"/>
    <property type="match status" value="1"/>
</dbReference>
<feature type="binding site" evidence="3">
    <location>
        <position position="356"/>
    </location>
    <ligand>
        <name>CTP</name>
        <dbReference type="ChEBI" id="CHEBI:37563"/>
    </ligand>
</feature>
<feature type="binding site" evidence="3">
    <location>
        <position position="287"/>
    </location>
    <ligand>
        <name>CTP</name>
        <dbReference type="ChEBI" id="CHEBI:37563"/>
    </ligand>
</feature>
<comment type="function">
    <text evidence="3">Catalyzes two sequential steps in the biosynthesis of coenzyme A. In the first step cysteine is conjugated to 4'-phosphopantothenate to form 4-phosphopantothenoylcysteine. In the second step the latter compound is decarboxylated to form 4'-phosphopantotheine.</text>
</comment>
<feature type="domain" description="Flavoprotein" evidence="5">
    <location>
        <begin position="14"/>
        <end position="146"/>
    </location>
</feature>
<dbReference type="InterPro" id="IPR036551">
    <property type="entry name" value="Flavin_trans-like"/>
</dbReference>
<dbReference type="PROSITE" id="PS51257">
    <property type="entry name" value="PROKAR_LIPOPROTEIN"/>
    <property type="match status" value="1"/>
</dbReference>
<dbReference type="AlphaFoldDB" id="A0A9D1PYB4"/>
<keyword evidence="3 4" id="KW-0285">Flavoprotein</keyword>
<proteinExistence type="inferred from homology"/>
<dbReference type="Pfam" id="PF02441">
    <property type="entry name" value="Flavoprotein"/>
    <property type="match status" value="1"/>
</dbReference>
<reference evidence="7" key="2">
    <citation type="submission" date="2021-04" db="EMBL/GenBank/DDBJ databases">
        <authorList>
            <person name="Gilroy R."/>
        </authorList>
    </citation>
    <scope>NUCLEOTIDE SEQUENCE</scope>
    <source>
        <strain evidence="7">ChiHecec2B26-446</strain>
    </source>
</reference>
<feature type="region of interest" description="Phosphopantothenoylcysteine decarboxylase" evidence="3">
    <location>
        <begin position="1"/>
        <end position="194"/>
    </location>
</feature>
<evidence type="ECO:0000256" key="4">
    <source>
        <dbReference type="RuleBase" id="RU364078"/>
    </source>
</evidence>
<dbReference type="NCBIfam" id="TIGR00521">
    <property type="entry name" value="coaBC_dfp"/>
    <property type="match status" value="1"/>
</dbReference>
<dbReference type="SUPFAM" id="SSF102645">
    <property type="entry name" value="CoaB-like"/>
    <property type="match status" value="1"/>
</dbReference>
<sequence length="411" mass="43291">MELLRTLTRLRNTRLHLGVSGSVACYKSADLLRHLLACGIHVSATLSGGAKHFVSPLLFSSLGAAPVYPEMFTGEEPFAHLEPGQTCQALLVAPASASLLSRMATGAASDMLSAQILAFAGPVAVAPAMNTLMWSNAATQANVALLKKRGIHLVGPDCGDLACGSTGHGRLAPMAWLLAHALRLLSPQDMAEEDVLVTLGPTREPWDGVRFWSNPSTGTMGASLALCAWMRGARVHAVAGPGVDTHLLPPLPGLTLHPVRTAGEMLDQALELWPSVTMGMFTAAVADFSPVPFGAAKFKKADAPEGFSVSFTPNADILLTLSSSRTGRQKVLGFAAETTASEAELMDLAKAKCARKQADVLAANRVNAEDSGFGSPTNAMAVVSRTGREEAWPVQSKMDVAWDLCSWLLQS</sequence>
<dbReference type="GO" id="GO:0071513">
    <property type="term" value="C:phosphopantothenoylcysteine decarboxylase complex"/>
    <property type="evidence" value="ECO:0007669"/>
    <property type="project" value="TreeGrafter"/>
</dbReference>
<feature type="active site" description="Proton donor" evidence="3">
    <location>
        <position position="163"/>
    </location>
</feature>
<feature type="binding site" evidence="3">
    <location>
        <position position="334"/>
    </location>
    <ligand>
        <name>CTP</name>
        <dbReference type="ChEBI" id="CHEBI:37563"/>
    </ligand>
</feature>